<protein>
    <submittedName>
        <fullName evidence="1">Uncharacterized protein</fullName>
    </submittedName>
</protein>
<accession>A0A9E2NPT3</accession>
<dbReference type="Proteomes" id="UP000824236">
    <property type="component" value="Unassembled WGS sequence"/>
</dbReference>
<proteinExistence type="predicted"/>
<dbReference type="AlphaFoldDB" id="A0A9E2NPT3"/>
<name>A0A9E2NPT3_9BACE</name>
<reference evidence="1" key="2">
    <citation type="submission" date="2021-04" db="EMBL/GenBank/DDBJ databases">
        <authorList>
            <person name="Gilroy R."/>
        </authorList>
    </citation>
    <scope>NUCLEOTIDE SEQUENCE</scope>
    <source>
        <strain evidence="1">B3-3758</strain>
    </source>
</reference>
<dbReference type="EMBL" id="JAHLFO010000040">
    <property type="protein sequence ID" value="MBU3813511.1"/>
    <property type="molecule type" value="Genomic_DNA"/>
</dbReference>
<reference evidence="1" key="1">
    <citation type="journal article" date="2021" name="PeerJ">
        <title>Extensive microbial diversity within the chicken gut microbiome revealed by metagenomics and culture.</title>
        <authorList>
            <person name="Gilroy R."/>
            <person name="Ravi A."/>
            <person name="Getino M."/>
            <person name="Pursley I."/>
            <person name="Horton D.L."/>
            <person name="Alikhan N.F."/>
            <person name="Baker D."/>
            <person name="Gharbi K."/>
            <person name="Hall N."/>
            <person name="Watson M."/>
            <person name="Adriaenssens E.M."/>
            <person name="Foster-Nyarko E."/>
            <person name="Jarju S."/>
            <person name="Secka A."/>
            <person name="Antonio M."/>
            <person name="Oren A."/>
            <person name="Chaudhuri R.R."/>
            <person name="La Ragione R."/>
            <person name="Hildebrand F."/>
            <person name="Pallen M.J."/>
        </authorList>
    </citation>
    <scope>NUCLEOTIDE SEQUENCE</scope>
    <source>
        <strain evidence="1">B3-3758</strain>
    </source>
</reference>
<sequence>MKKGEYSYHPYGRHFRIYVCIYADSRTTTSDPVPGEPFYTDREEARKRVYELNGWNYKQRHPR</sequence>
<gene>
    <name evidence="1" type="ORF">H9791_03245</name>
</gene>
<evidence type="ECO:0000313" key="2">
    <source>
        <dbReference type="Proteomes" id="UP000824236"/>
    </source>
</evidence>
<evidence type="ECO:0000313" key="1">
    <source>
        <dbReference type="EMBL" id="MBU3813511.1"/>
    </source>
</evidence>
<organism evidence="1 2">
    <name type="scientific">Candidatus Bacteroides intestinipullorum</name>
    <dbReference type="NCBI Taxonomy" id="2838471"/>
    <lineage>
        <taxon>Bacteria</taxon>
        <taxon>Pseudomonadati</taxon>
        <taxon>Bacteroidota</taxon>
        <taxon>Bacteroidia</taxon>
        <taxon>Bacteroidales</taxon>
        <taxon>Bacteroidaceae</taxon>
        <taxon>Bacteroides</taxon>
    </lineage>
</organism>
<comment type="caution">
    <text evidence="1">The sequence shown here is derived from an EMBL/GenBank/DDBJ whole genome shotgun (WGS) entry which is preliminary data.</text>
</comment>